<accession>A0ABX3D480</accession>
<proteinExistence type="predicted"/>
<gene>
    <name evidence="3" type="ORF">BI375_09825</name>
</gene>
<dbReference type="Proteomes" id="UP000180133">
    <property type="component" value="Unassembled WGS sequence"/>
</dbReference>
<dbReference type="Pfam" id="PF09832">
    <property type="entry name" value="DUF2059"/>
    <property type="match status" value="1"/>
</dbReference>
<evidence type="ECO:0000259" key="2">
    <source>
        <dbReference type="Pfam" id="PF09832"/>
    </source>
</evidence>
<comment type="caution">
    <text evidence="3">The sequence shown here is derived from an EMBL/GenBank/DDBJ whole genome shotgun (WGS) entry which is preliminary data.</text>
</comment>
<dbReference type="EMBL" id="MKFT01000056">
    <property type="protein sequence ID" value="OHY89124.1"/>
    <property type="molecule type" value="Genomic_DNA"/>
</dbReference>
<dbReference type="RefSeq" id="WP_071235136.1">
    <property type="nucleotide sequence ID" value="NZ_CAKMTX010000041.1"/>
</dbReference>
<sequence length="160" mass="18500">MRKLVLALLLVLPLHVMASEETKLEKLSELLEIMDMDAIVETIHAQVNEVTIQASKELNVSESKQAIIEQYYQDVNQMLREEVSWAKLKPMTMDVYMRQFTEAEISAMLAFYQTDEGQSILKKMPQVTQESMILSQTMMQNLAPRLQARIKQLHADIEEQ</sequence>
<organism evidence="3 4">
    <name type="scientific">Vibrio rotiferianus</name>
    <dbReference type="NCBI Taxonomy" id="190895"/>
    <lineage>
        <taxon>Bacteria</taxon>
        <taxon>Pseudomonadati</taxon>
        <taxon>Pseudomonadota</taxon>
        <taxon>Gammaproteobacteria</taxon>
        <taxon>Vibrionales</taxon>
        <taxon>Vibrionaceae</taxon>
        <taxon>Vibrio</taxon>
    </lineage>
</organism>
<feature type="chain" id="PRO_5045382713" description="DUF2059 domain-containing protein" evidence="1">
    <location>
        <begin position="19"/>
        <end position="160"/>
    </location>
</feature>
<keyword evidence="1" id="KW-0732">Signal</keyword>
<dbReference type="InterPro" id="IPR018637">
    <property type="entry name" value="DUF2059"/>
</dbReference>
<evidence type="ECO:0000256" key="1">
    <source>
        <dbReference type="SAM" id="SignalP"/>
    </source>
</evidence>
<name>A0ABX3D480_9VIBR</name>
<evidence type="ECO:0000313" key="4">
    <source>
        <dbReference type="Proteomes" id="UP000180133"/>
    </source>
</evidence>
<keyword evidence="4" id="KW-1185">Reference proteome</keyword>
<feature type="domain" description="DUF2059" evidence="2">
    <location>
        <begin position="87"/>
        <end position="144"/>
    </location>
</feature>
<feature type="signal peptide" evidence="1">
    <location>
        <begin position="1"/>
        <end position="18"/>
    </location>
</feature>
<reference evidence="3 4" key="1">
    <citation type="submission" date="2016-09" db="EMBL/GenBank/DDBJ databases">
        <title>Isolation, identification and antibiotic sensitivity analysis of bacterial pathogen from juvenile Hippocampus erectus with tail-rotted disease.</title>
        <authorList>
            <person name="Yang Q."/>
        </authorList>
    </citation>
    <scope>NUCLEOTIDE SEQUENCE [LARGE SCALE GENOMIC DNA]</scope>
    <source>
        <strain evidence="3 4">HM-10</strain>
    </source>
</reference>
<dbReference type="GeneID" id="69055427"/>
<evidence type="ECO:0000313" key="3">
    <source>
        <dbReference type="EMBL" id="OHY89124.1"/>
    </source>
</evidence>
<protein>
    <recommendedName>
        <fullName evidence="2">DUF2059 domain-containing protein</fullName>
    </recommendedName>
</protein>